<protein>
    <submittedName>
        <fullName evidence="1">Uncharacterized protein</fullName>
    </submittedName>
</protein>
<organism evidence="1 2">
    <name type="scientific">Pleurodeles waltl</name>
    <name type="common">Iberian ribbed newt</name>
    <dbReference type="NCBI Taxonomy" id="8319"/>
    <lineage>
        <taxon>Eukaryota</taxon>
        <taxon>Metazoa</taxon>
        <taxon>Chordata</taxon>
        <taxon>Craniata</taxon>
        <taxon>Vertebrata</taxon>
        <taxon>Euteleostomi</taxon>
        <taxon>Amphibia</taxon>
        <taxon>Batrachia</taxon>
        <taxon>Caudata</taxon>
        <taxon>Salamandroidea</taxon>
        <taxon>Salamandridae</taxon>
        <taxon>Pleurodelinae</taxon>
        <taxon>Pleurodeles</taxon>
    </lineage>
</organism>
<proteinExistence type="predicted"/>
<evidence type="ECO:0000313" key="1">
    <source>
        <dbReference type="EMBL" id="KAJ1152380.1"/>
    </source>
</evidence>
<dbReference type="EMBL" id="JANPWB010000009">
    <property type="protein sequence ID" value="KAJ1152380.1"/>
    <property type="molecule type" value="Genomic_DNA"/>
</dbReference>
<reference evidence="1" key="1">
    <citation type="journal article" date="2022" name="bioRxiv">
        <title>Sequencing and chromosome-scale assembly of the giantPleurodeles waltlgenome.</title>
        <authorList>
            <person name="Brown T."/>
            <person name="Elewa A."/>
            <person name="Iarovenko S."/>
            <person name="Subramanian E."/>
            <person name="Araus A.J."/>
            <person name="Petzold A."/>
            <person name="Susuki M."/>
            <person name="Suzuki K.-i.T."/>
            <person name="Hayashi T."/>
            <person name="Toyoda A."/>
            <person name="Oliveira C."/>
            <person name="Osipova E."/>
            <person name="Leigh N.D."/>
            <person name="Simon A."/>
            <person name="Yun M.H."/>
        </authorList>
    </citation>
    <scope>NUCLEOTIDE SEQUENCE</scope>
    <source>
        <strain evidence="1">20211129_DDA</strain>
        <tissue evidence="1">Liver</tissue>
    </source>
</reference>
<evidence type="ECO:0000313" key="2">
    <source>
        <dbReference type="Proteomes" id="UP001066276"/>
    </source>
</evidence>
<keyword evidence="2" id="KW-1185">Reference proteome</keyword>
<gene>
    <name evidence="1" type="ORF">NDU88_005155</name>
</gene>
<sequence>MGGASYWSSVVWPRSSDPISRWEADRLLLHLERRSIACWAPPLRRLRGRLVLREPNRRWCGLRGEEPHSGRGGEQ</sequence>
<name>A0AAV7RLI4_PLEWA</name>
<dbReference type="AlphaFoldDB" id="A0AAV7RLI4"/>
<dbReference type="Proteomes" id="UP001066276">
    <property type="component" value="Chromosome 5"/>
</dbReference>
<accession>A0AAV7RLI4</accession>
<comment type="caution">
    <text evidence="1">The sequence shown here is derived from an EMBL/GenBank/DDBJ whole genome shotgun (WGS) entry which is preliminary data.</text>
</comment>